<accession>A0A2I0KZX9</accession>
<reference evidence="2 3" key="1">
    <citation type="submission" date="2017-11" db="EMBL/GenBank/DDBJ databases">
        <title>De-novo sequencing of pomegranate (Punica granatum L.) genome.</title>
        <authorList>
            <person name="Akparov Z."/>
            <person name="Amiraslanov A."/>
            <person name="Hajiyeva S."/>
            <person name="Abbasov M."/>
            <person name="Kaur K."/>
            <person name="Hamwieh A."/>
            <person name="Solovyev V."/>
            <person name="Salamov A."/>
            <person name="Braich B."/>
            <person name="Kosarev P."/>
            <person name="Mahmoud A."/>
            <person name="Hajiyev E."/>
            <person name="Babayeva S."/>
            <person name="Izzatullayeva V."/>
            <person name="Mammadov A."/>
            <person name="Mammadov A."/>
            <person name="Sharifova S."/>
            <person name="Ojaghi J."/>
            <person name="Eynullazada K."/>
            <person name="Bayramov B."/>
            <person name="Abdulazimova A."/>
            <person name="Shahmuradov I."/>
        </authorList>
    </citation>
    <scope>NUCLEOTIDE SEQUENCE [LARGE SCALE GENOMIC DNA]</scope>
    <source>
        <strain evidence="3">cv. AG2017</strain>
        <tissue evidence="2">Leaf</tissue>
    </source>
</reference>
<evidence type="ECO:0000256" key="1">
    <source>
        <dbReference type="SAM" id="MobiDB-lite"/>
    </source>
</evidence>
<comment type="caution">
    <text evidence="2">The sequence shown here is derived from an EMBL/GenBank/DDBJ whole genome shotgun (WGS) entry which is preliminary data.</text>
</comment>
<sequence>MAYVEGNLDWMCETCLDITLELGRSDGYSGNQPVTLVTGSNAPNHRPRGPTPPCTLSARNPSAEWGLAPSHYLAPSTIYAEDNSDRVCESRLGITRELDRSNGYRDNQSILSPTIGPVGPDPRLLELALL</sequence>
<dbReference type="EMBL" id="PGOL01000242">
    <property type="protein sequence ID" value="PKI74021.1"/>
    <property type="molecule type" value="Genomic_DNA"/>
</dbReference>
<evidence type="ECO:0000313" key="3">
    <source>
        <dbReference type="Proteomes" id="UP000233551"/>
    </source>
</evidence>
<proteinExistence type="predicted"/>
<gene>
    <name evidence="2" type="ORF">CRG98_005584</name>
</gene>
<name>A0A2I0KZX9_PUNGR</name>
<dbReference type="AlphaFoldDB" id="A0A2I0KZX9"/>
<protein>
    <submittedName>
        <fullName evidence="2">Uncharacterized protein</fullName>
    </submittedName>
</protein>
<organism evidence="2 3">
    <name type="scientific">Punica granatum</name>
    <name type="common">Pomegranate</name>
    <dbReference type="NCBI Taxonomy" id="22663"/>
    <lineage>
        <taxon>Eukaryota</taxon>
        <taxon>Viridiplantae</taxon>
        <taxon>Streptophyta</taxon>
        <taxon>Embryophyta</taxon>
        <taxon>Tracheophyta</taxon>
        <taxon>Spermatophyta</taxon>
        <taxon>Magnoliopsida</taxon>
        <taxon>eudicotyledons</taxon>
        <taxon>Gunneridae</taxon>
        <taxon>Pentapetalae</taxon>
        <taxon>rosids</taxon>
        <taxon>malvids</taxon>
        <taxon>Myrtales</taxon>
        <taxon>Lythraceae</taxon>
        <taxon>Punica</taxon>
    </lineage>
</organism>
<feature type="compositionally biased region" description="Polar residues" evidence="1">
    <location>
        <begin position="31"/>
        <end position="43"/>
    </location>
</feature>
<dbReference type="Proteomes" id="UP000233551">
    <property type="component" value="Unassembled WGS sequence"/>
</dbReference>
<evidence type="ECO:0000313" key="2">
    <source>
        <dbReference type="EMBL" id="PKI74021.1"/>
    </source>
</evidence>
<feature type="region of interest" description="Disordered" evidence="1">
    <location>
        <begin position="31"/>
        <end position="53"/>
    </location>
</feature>
<keyword evidence="3" id="KW-1185">Reference proteome</keyword>